<proteinExistence type="predicted"/>
<dbReference type="PATRIC" id="fig|1048260.3.peg.639"/>
<keyword evidence="1" id="KW-0732">Signal</keyword>
<gene>
    <name evidence="2" type="ordered locus">LFML04_0598</name>
</gene>
<dbReference type="Proteomes" id="UP000006177">
    <property type="component" value="Chromosome"/>
</dbReference>
<organism evidence="2 3">
    <name type="scientific">Leptospirillum ferriphilum (strain ML-04)</name>
    <dbReference type="NCBI Taxonomy" id="1048260"/>
    <lineage>
        <taxon>Bacteria</taxon>
        <taxon>Pseudomonadati</taxon>
        <taxon>Nitrospirota</taxon>
        <taxon>Nitrospiria</taxon>
        <taxon>Nitrospirales</taxon>
        <taxon>Nitrospiraceae</taxon>
        <taxon>Leptospirillum</taxon>
    </lineage>
</organism>
<reference evidence="2 3" key="1">
    <citation type="journal article" date="2011" name="J. Microbiol.">
        <title>Complete genome of Leptospirillum ferriphilum ML-04 provides insight into its physiology and environmental adaptation.</title>
        <authorList>
            <person name="Mi S."/>
            <person name="Song J."/>
            <person name="Lin J."/>
            <person name="Che Y."/>
            <person name="Zheng H."/>
            <person name="Lin J."/>
        </authorList>
    </citation>
    <scope>NUCLEOTIDE SEQUENCE [LARGE SCALE GENOMIC DNA]</scope>
    <source>
        <strain evidence="2 3">ML-04</strain>
    </source>
</reference>
<accession>J9Z8S9</accession>
<sequence length="109" mass="11366">MKNAILALALTLGIASPALAADCTVTTGKDVARIAPGERIYLEKQSQGGPVPFAKKAGLLECRGPVGSRMLQTIARKSGAQIVVAESPGTWGLYNPVNNSAGKDFWGKQ</sequence>
<dbReference type="EMBL" id="CP002919">
    <property type="protein sequence ID" value="AFS52834.1"/>
    <property type="molecule type" value="Genomic_DNA"/>
</dbReference>
<name>J9Z8S9_LEPFM</name>
<feature type="chain" id="PRO_5003830014" evidence="1">
    <location>
        <begin position="21"/>
        <end position="109"/>
    </location>
</feature>
<feature type="signal peptide" evidence="1">
    <location>
        <begin position="1"/>
        <end position="20"/>
    </location>
</feature>
<dbReference type="KEGG" id="lfi:LFML04_0598"/>
<evidence type="ECO:0000256" key="1">
    <source>
        <dbReference type="SAM" id="SignalP"/>
    </source>
</evidence>
<protein>
    <submittedName>
        <fullName evidence="2">Uncharacterized protein</fullName>
    </submittedName>
</protein>
<evidence type="ECO:0000313" key="3">
    <source>
        <dbReference type="Proteomes" id="UP000006177"/>
    </source>
</evidence>
<evidence type="ECO:0000313" key="2">
    <source>
        <dbReference type="EMBL" id="AFS52834.1"/>
    </source>
</evidence>
<dbReference type="RefSeq" id="WP_014960344.1">
    <property type="nucleotide sequence ID" value="NC_018649.1"/>
</dbReference>
<dbReference type="HOGENOM" id="CLU_2180576_0_0_0"/>
<dbReference type="AlphaFoldDB" id="J9Z8S9"/>